<sequence>MTDPDAPGPSSRGDTSPDVMPDPQETPRGSNSNSNSSLADSCKGPELQWGLPLFCCSSRREQSDPVGARYAGEGPESPHDAITLPPPPPPPRTPRPRHPPMGWPF</sequence>
<evidence type="ECO:0000313" key="3">
    <source>
        <dbReference type="RefSeq" id="XP_034250542.1"/>
    </source>
</evidence>
<dbReference type="InParanoid" id="A0A6P8ZYP8"/>
<name>A0A6P8ZYP8_THRPL</name>
<dbReference type="Proteomes" id="UP000515158">
    <property type="component" value="Unplaced"/>
</dbReference>
<evidence type="ECO:0000313" key="2">
    <source>
        <dbReference type="Proteomes" id="UP000515158"/>
    </source>
</evidence>
<dbReference type="KEGG" id="tpal:117650976"/>
<dbReference type="AlphaFoldDB" id="A0A6P8ZYP8"/>
<dbReference type="GeneID" id="117650976"/>
<evidence type="ECO:0000256" key="1">
    <source>
        <dbReference type="SAM" id="MobiDB-lite"/>
    </source>
</evidence>
<proteinExistence type="predicted"/>
<feature type="region of interest" description="Disordered" evidence="1">
    <location>
        <begin position="1"/>
        <end position="44"/>
    </location>
</feature>
<accession>A0A6P8ZYP8</accession>
<protein>
    <submittedName>
        <fullName evidence="3">Uncharacterized protein LOC117650976</fullName>
    </submittedName>
</protein>
<reference evidence="3" key="1">
    <citation type="submission" date="2025-08" db="UniProtKB">
        <authorList>
            <consortium name="RefSeq"/>
        </authorList>
    </citation>
    <scope>IDENTIFICATION</scope>
    <source>
        <tissue evidence="3">Total insect</tissue>
    </source>
</reference>
<feature type="compositionally biased region" description="Pro residues" evidence="1">
    <location>
        <begin position="84"/>
        <end position="105"/>
    </location>
</feature>
<dbReference type="RefSeq" id="XP_034250542.1">
    <property type="nucleotide sequence ID" value="XM_034394651.1"/>
</dbReference>
<keyword evidence="2" id="KW-1185">Reference proteome</keyword>
<feature type="region of interest" description="Disordered" evidence="1">
    <location>
        <begin position="61"/>
        <end position="105"/>
    </location>
</feature>
<organism evidence="3">
    <name type="scientific">Thrips palmi</name>
    <name type="common">Melon thrips</name>
    <dbReference type="NCBI Taxonomy" id="161013"/>
    <lineage>
        <taxon>Eukaryota</taxon>
        <taxon>Metazoa</taxon>
        <taxon>Ecdysozoa</taxon>
        <taxon>Arthropoda</taxon>
        <taxon>Hexapoda</taxon>
        <taxon>Insecta</taxon>
        <taxon>Pterygota</taxon>
        <taxon>Neoptera</taxon>
        <taxon>Paraneoptera</taxon>
        <taxon>Thysanoptera</taxon>
        <taxon>Terebrantia</taxon>
        <taxon>Thripoidea</taxon>
        <taxon>Thripidae</taxon>
        <taxon>Thrips</taxon>
    </lineage>
</organism>
<gene>
    <name evidence="3" type="primary">LOC117650976</name>
</gene>